<feature type="binding site" evidence="9">
    <location>
        <position position="62"/>
    </location>
    <ligand>
        <name>substrate</name>
    </ligand>
</feature>
<evidence type="ECO:0000256" key="3">
    <source>
        <dbReference type="ARBA" id="ARBA00013080"/>
    </source>
</evidence>
<dbReference type="PROSITE" id="PS01326">
    <property type="entry name" value="DAP_EPIMERASE"/>
    <property type="match status" value="1"/>
</dbReference>
<keyword evidence="7 9" id="KW-0413">Isomerase</keyword>
<dbReference type="GO" id="GO:0008837">
    <property type="term" value="F:diaminopimelate epimerase activity"/>
    <property type="evidence" value="ECO:0007669"/>
    <property type="project" value="UniProtKB-UniRule"/>
</dbReference>
<dbReference type="eggNOG" id="COG0253">
    <property type="taxonomic scope" value="Bacteria"/>
</dbReference>
<feature type="binding site" evidence="9">
    <location>
        <position position="161"/>
    </location>
    <ligand>
        <name>substrate</name>
    </ligand>
</feature>
<proteinExistence type="inferred from homology"/>
<dbReference type="HAMAP" id="MF_00197">
    <property type="entry name" value="DAP_epimerase"/>
    <property type="match status" value="1"/>
</dbReference>
<evidence type="ECO:0000256" key="8">
    <source>
        <dbReference type="ARBA" id="ARBA00051712"/>
    </source>
</evidence>
<dbReference type="RefSeq" id="WP_038091770.1">
    <property type="nucleotide sequence ID" value="NZ_JMIR01000030.1"/>
</dbReference>
<keyword evidence="12" id="KW-1185">Reference proteome</keyword>
<evidence type="ECO:0000256" key="5">
    <source>
        <dbReference type="ARBA" id="ARBA00022605"/>
    </source>
</evidence>
<dbReference type="GO" id="GO:0009089">
    <property type="term" value="P:lysine biosynthetic process via diaminopimelate"/>
    <property type="evidence" value="ECO:0007669"/>
    <property type="project" value="UniProtKB-UniRule"/>
</dbReference>
<gene>
    <name evidence="9" type="primary">dapF</name>
    <name evidence="11" type="ORF">EL26_18225</name>
</gene>
<feature type="binding site" evidence="9">
    <location>
        <begin position="222"/>
        <end position="223"/>
    </location>
    <ligand>
        <name>substrate</name>
    </ligand>
</feature>
<dbReference type="InterPro" id="IPR018510">
    <property type="entry name" value="DAP_epimerase_AS"/>
</dbReference>
<dbReference type="OrthoDB" id="9805408at2"/>
<accession>A0A074LQ35</accession>
<dbReference type="NCBIfam" id="TIGR00652">
    <property type="entry name" value="DapF"/>
    <property type="match status" value="1"/>
</dbReference>
<comment type="similarity">
    <text evidence="2 9">Belongs to the diaminopimelate epimerase family.</text>
</comment>
<evidence type="ECO:0000313" key="11">
    <source>
        <dbReference type="EMBL" id="KEO81963.1"/>
    </source>
</evidence>
<feature type="site" description="Could be important to modulate the pK values of the two catalytic cysteine residues" evidence="9">
    <location>
        <position position="163"/>
    </location>
</feature>
<evidence type="ECO:0000256" key="10">
    <source>
        <dbReference type="PROSITE-ProRule" id="PRU10125"/>
    </source>
</evidence>
<keyword evidence="4 9" id="KW-0963">Cytoplasm</keyword>
<feature type="active site" description="Proton donor" evidence="9">
    <location>
        <position position="71"/>
    </location>
</feature>
<protein>
    <recommendedName>
        <fullName evidence="3 9">Diaminopimelate epimerase</fullName>
        <shortName evidence="9">DAP epimerase</shortName>
        <ecNumber evidence="3 9">5.1.1.7</ecNumber>
    </recommendedName>
    <alternativeName>
        <fullName evidence="9">PLP-independent amino acid racemase</fullName>
    </alternativeName>
</protein>
<reference evidence="11 12" key="1">
    <citation type="journal article" date="2013" name="Int. J. Syst. Evol. Microbiol.">
        <title>Tumebacillus flagellatus sp. nov., an alpha-amylase/pullulanase-producing bacterium isolated from cassava wastewater.</title>
        <authorList>
            <person name="Wang Q."/>
            <person name="Xie N."/>
            <person name="Qin Y."/>
            <person name="Shen N."/>
            <person name="Zhu J."/>
            <person name="Mi H."/>
            <person name="Huang R."/>
        </authorList>
    </citation>
    <scope>NUCLEOTIDE SEQUENCE [LARGE SCALE GENOMIC DNA]</scope>
    <source>
        <strain evidence="11 12">GST4</strain>
    </source>
</reference>
<dbReference type="EMBL" id="JMIR01000030">
    <property type="protein sequence ID" value="KEO81963.1"/>
    <property type="molecule type" value="Genomic_DNA"/>
</dbReference>
<dbReference type="AlphaFoldDB" id="A0A074LQ35"/>
<sequence length="278" mass="30138">MKFTKMHGLGNDFAVVAEFLSVPEGVSELAKNVCDRHFGVGADGLVFILPSEKAQFRMRIFNSDGSESEQCGNAVRCVGKFLYESGRTNSTTVTLETGAGLQTLQLHVENGIVTRVTVDMGEPKLEASVIPTTLTGDQVVEHPIETTSGHRYAFTAVSMGNPHAVIFVDTLADVDLHHVGPQLETHAYFPRKTNVEFVQVHAPNDVTMHVWERGAGETLACGSGACSVGVAGVLTGRTDRRVTVHLKGGDLLIDWKESDNHVYMTGPATRVYEGTWLL</sequence>
<comment type="caution">
    <text evidence="11">The sequence shown here is derived from an EMBL/GenBank/DDBJ whole genome shotgun (WGS) entry which is preliminary data.</text>
</comment>
<dbReference type="Gene3D" id="3.10.310.10">
    <property type="entry name" value="Diaminopimelate Epimerase, Chain A, domain 1"/>
    <property type="match status" value="2"/>
</dbReference>
<name>A0A074LQ35_9BACL</name>
<feature type="active site" evidence="10">
    <location>
        <position position="71"/>
    </location>
</feature>
<comment type="subunit">
    <text evidence="9">Homodimer.</text>
</comment>
<dbReference type="Proteomes" id="UP000027931">
    <property type="component" value="Unassembled WGS sequence"/>
</dbReference>
<dbReference type="STRING" id="1157490.EL26_18225"/>
<feature type="binding site" evidence="9">
    <location>
        <begin position="72"/>
        <end position="73"/>
    </location>
    <ligand>
        <name>substrate</name>
    </ligand>
</feature>
<evidence type="ECO:0000256" key="9">
    <source>
        <dbReference type="HAMAP-Rule" id="MF_00197"/>
    </source>
</evidence>
<comment type="caution">
    <text evidence="9">Lacks conserved residue(s) required for the propagation of feature annotation.</text>
</comment>
<dbReference type="GO" id="GO:0005829">
    <property type="term" value="C:cytosol"/>
    <property type="evidence" value="ECO:0007669"/>
    <property type="project" value="TreeGrafter"/>
</dbReference>
<keyword evidence="5 9" id="KW-0028">Amino-acid biosynthesis</keyword>
<evidence type="ECO:0000313" key="12">
    <source>
        <dbReference type="Proteomes" id="UP000027931"/>
    </source>
</evidence>
<dbReference type="FunFam" id="3.10.310.10:FF:000004">
    <property type="entry name" value="Diaminopimelate epimerase"/>
    <property type="match status" value="1"/>
</dbReference>
<feature type="active site" description="Proton acceptor" evidence="9">
    <location>
        <position position="221"/>
    </location>
</feature>
<feature type="site" description="Could be important to modulate the pK values of the two catalytic cysteine residues" evidence="9">
    <location>
        <position position="212"/>
    </location>
</feature>
<dbReference type="EC" id="5.1.1.7" evidence="3 9"/>
<dbReference type="PANTHER" id="PTHR31689:SF0">
    <property type="entry name" value="DIAMINOPIMELATE EPIMERASE"/>
    <property type="match status" value="1"/>
</dbReference>
<dbReference type="SUPFAM" id="SSF54506">
    <property type="entry name" value="Diaminopimelate epimerase-like"/>
    <property type="match status" value="1"/>
</dbReference>
<feature type="binding site" evidence="9">
    <location>
        <begin position="212"/>
        <end position="213"/>
    </location>
    <ligand>
        <name>substrate</name>
    </ligand>
</feature>
<keyword evidence="6 9" id="KW-0457">Lysine biosynthesis</keyword>
<feature type="binding site" evidence="9">
    <location>
        <position position="194"/>
    </location>
    <ligand>
        <name>substrate</name>
    </ligand>
</feature>
<comment type="pathway">
    <text evidence="1 9">Amino-acid biosynthesis; L-lysine biosynthesis via DAP pathway; DL-2,6-diaminopimelate from LL-2,6-diaminopimelate: step 1/1.</text>
</comment>
<dbReference type="InterPro" id="IPR001653">
    <property type="entry name" value="DAP_epimerase_DapF"/>
</dbReference>
<evidence type="ECO:0000256" key="6">
    <source>
        <dbReference type="ARBA" id="ARBA00023154"/>
    </source>
</evidence>
<dbReference type="PANTHER" id="PTHR31689">
    <property type="entry name" value="DIAMINOPIMELATE EPIMERASE, CHLOROPLASTIC"/>
    <property type="match status" value="1"/>
</dbReference>
<comment type="function">
    <text evidence="9">Catalyzes the stereoinversion of LL-2,6-diaminopimelate (L,L-DAP) to meso-diaminopimelate (meso-DAP), a precursor of L-lysine and an essential component of the bacterial peptidoglycan.</text>
</comment>
<evidence type="ECO:0000256" key="1">
    <source>
        <dbReference type="ARBA" id="ARBA00005196"/>
    </source>
</evidence>
<dbReference type="UniPathway" id="UPA00034">
    <property type="reaction ID" value="UER00025"/>
</dbReference>
<evidence type="ECO:0000256" key="2">
    <source>
        <dbReference type="ARBA" id="ARBA00010219"/>
    </source>
</evidence>
<comment type="subcellular location">
    <subcellularLocation>
        <location evidence="9">Cytoplasm</location>
    </subcellularLocation>
</comment>
<evidence type="ECO:0000256" key="7">
    <source>
        <dbReference type="ARBA" id="ARBA00023235"/>
    </source>
</evidence>
<organism evidence="11 12">
    <name type="scientific">Tumebacillus flagellatus</name>
    <dbReference type="NCBI Taxonomy" id="1157490"/>
    <lineage>
        <taxon>Bacteria</taxon>
        <taxon>Bacillati</taxon>
        <taxon>Bacillota</taxon>
        <taxon>Bacilli</taxon>
        <taxon>Bacillales</taxon>
        <taxon>Alicyclobacillaceae</taxon>
        <taxon>Tumebacillus</taxon>
    </lineage>
</organism>
<comment type="catalytic activity">
    <reaction evidence="8 9">
        <text>(2S,6S)-2,6-diaminopimelate = meso-2,6-diaminopimelate</text>
        <dbReference type="Rhea" id="RHEA:15393"/>
        <dbReference type="ChEBI" id="CHEBI:57609"/>
        <dbReference type="ChEBI" id="CHEBI:57791"/>
        <dbReference type="EC" id="5.1.1.7"/>
    </reaction>
</comment>
<dbReference type="Pfam" id="PF01678">
    <property type="entry name" value="DAP_epimerase"/>
    <property type="match status" value="2"/>
</dbReference>
<feature type="binding site" evidence="9">
    <location>
        <position position="11"/>
    </location>
    <ligand>
        <name>substrate</name>
    </ligand>
</feature>
<evidence type="ECO:0000256" key="4">
    <source>
        <dbReference type="ARBA" id="ARBA00022490"/>
    </source>
</evidence>